<feature type="domain" description="Obg" evidence="6">
    <location>
        <begin position="90"/>
        <end position="244"/>
    </location>
</feature>
<evidence type="ECO:0000256" key="4">
    <source>
        <dbReference type="ARBA" id="ARBA00023134"/>
    </source>
</evidence>
<dbReference type="Gene3D" id="3.40.50.300">
    <property type="entry name" value="P-loop containing nucleotide triphosphate hydrolases"/>
    <property type="match status" value="1"/>
</dbReference>
<reference evidence="9" key="4">
    <citation type="submission" date="2025-04" db="UniProtKB">
        <authorList>
            <consortium name="RefSeq"/>
        </authorList>
    </citation>
    <scope>IDENTIFICATION</scope>
    <source>
        <tissue evidence="9">Whole organism</tissue>
    </source>
</reference>
<dbReference type="Pfam" id="PF01926">
    <property type="entry name" value="MMR_HSR1"/>
    <property type="match status" value="1"/>
</dbReference>
<dbReference type="InterPro" id="IPR027417">
    <property type="entry name" value="P-loop_NTPase"/>
</dbReference>
<dbReference type="Proteomes" id="UP000711488">
    <property type="component" value="Unassembled WGS sequence"/>
</dbReference>
<evidence type="ECO:0000313" key="7">
    <source>
        <dbReference type="EMBL" id="KAA0203261.1"/>
    </source>
</evidence>
<evidence type="ECO:0000313" key="9">
    <source>
        <dbReference type="RefSeq" id="XP_018006840.1"/>
    </source>
</evidence>
<dbReference type="PROSITE" id="PS51883">
    <property type="entry name" value="OBG"/>
    <property type="match status" value="1"/>
</dbReference>
<dbReference type="NCBIfam" id="TIGR00231">
    <property type="entry name" value="small_GTP"/>
    <property type="match status" value="1"/>
</dbReference>
<organism evidence="7">
    <name type="scientific">Hyalella azteca</name>
    <name type="common">Amphipod</name>
    <dbReference type="NCBI Taxonomy" id="294128"/>
    <lineage>
        <taxon>Eukaryota</taxon>
        <taxon>Metazoa</taxon>
        <taxon>Ecdysozoa</taxon>
        <taxon>Arthropoda</taxon>
        <taxon>Crustacea</taxon>
        <taxon>Multicrustacea</taxon>
        <taxon>Malacostraca</taxon>
        <taxon>Eumalacostraca</taxon>
        <taxon>Peracarida</taxon>
        <taxon>Amphipoda</taxon>
        <taxon>Senticaudata</taxon>
        <taxon>Talitrida</taxon>
        <taxon>Talitroidea</taxon>
        <taxon>Hyalellidae</taxon>
        <taxon>Hyalella</taxon>
    </lineage>
</organism>
<name>A0A6A0HDD5_HYAAZ</name>
<dbReference type="SUPFAM" id="SSF52540">
    <property type="entry name" value="P-loop containing nucleoside triphosphate hydrolases"/>
    <property type="match status" value="1"/>
</dbReference>
<sequence length="425" mass="46533">MLTANASRIIYRRSKTVNELRKSLVCCKNYSASGLSHNPDDRVHDASAALQNLRHDMQKFLSLMSTSSGLDTRYIPLVRKKETKPGFTQRHFKDHTILKVRGGNGGDGAVSMLSVYRKEFAGPDGGDGGNGGHVVLKATKAKNSLCHLPCSISGPNGECGRKHDCHGANAEHMVVEVPLGTIVSYEGKVLASLDVENALFVAARGGAGGKGNVFFCTDTDQAPKVAEYGGKGEQLTYEIELRTIADIGLIGFPNAGKSTLLRAISRARPKVANYPFTTLNPHVGIVHYADMFQLAVADIPGLVEGAHVNKGLGYEFLRHVQRCAGLLYILDGSQPEPWKQLEVLRRELDLYDSGLSQRPYAVVANKIDLDEAQQNVEELKQRVDLPVIGISAKRGDSVRHLLSLLRWLTERNPNKSVMTHDTWEE</sequence>
<dbReference type="InterPro" id="IPR036726">
    <property type="entry name" value="GTP1_OBG_dom_sf"/>
</dbReference>
<evidence type="ECO:0000256" key="1">
    <source>
        <dbReference type="ARBA" id="ARBA00007699"/>
    </source>
</evidence>
<gene>
    <name evidence="9" type="primary">LOC108664685</name>
    <name evidence="7" type="ORF">HAZT_HAZT011158</name>
</gene>
<reference evidence="7" key="3">
    <citation type="submission" date="2019-06" db="EMBL/GenBank/DDBJ databases">
        <authorList>
            <person name="Poynton C."/>
            <person name="Hasenbein S."/>
            <person name="Benoit J.B."/>
            <person name="Sepulveda M.S."/>
            <person name="Poelchau M.F."/>
            <person name="Murali S.C."/>
            <person name="Chen S."/>
            <person name="Glastad K.M."/>
            <person name="Werren J.H."/>
            <person name="Vineis J.H."/>
            <person name="Bowen J.L."/>
            <person name="Friedrich M."/>
            <person name="Jones J."/>
            <person name="Robertson H.M."/>
            <person name="Feyereisen R."/>
            <person name="Mechler-Hickson A."/>
            <person name="Mathers N."/>
            <person name="Lee C.E."/>
            <person name="Colbourne J.K."/>
            <person name="Biales A."/>
            <person name="Johnston J.S."/>
            <person name="Wellborn G.A."/>
            <person name="Rosendale A.J."/>
            <person name="Cridge A.G."/>
            <person name="Munoz-Torres M.C."/>
            <person name="Bain P.A."/>
            <person name="Manny A.R."/>
            <person name="Major K.M."/>
            <person name="Lambert F.N."/>
            <person name="Vulpe C.D."/>
            <person name="Tuck P."/>
            <person name="Blalock B.J."/>
            <person name="Lin Y.-Y."/>
            <person name="Smith M.E."/>
            <person name="Ochoa-Acuna H."/>
            <person name="Chen M.-J.M."/>
            <person name="Childers C.P."/>
            <person name="Qu J."/>
            <person name="Dugan S."/>
            <person name="Lee S.L."/>
            <person name="Chao H."/>
            <person name="Dinh H."/>
            <person name="Han Y."/>
            <person name="Doddapaneni H."/>
            <person name="Worley K.C."/>
            <person name="Muzny D.M."/>
            <person name="Gibbs R.A."/>
            <person name="Richards S."/>
        </authorList>
    </citation>
    <scope>NUCLEOTIDE SEQUENCE</scope>
    <source>
        <strain evidence="7">HAZT.00-mixed</strain>
        <tissue evidence="7">Whole organism</tissue>
    </source>
</reference>
<dbReference type="GO" id="GO:0005739">
    <property type="term" value="C:mitochondrion"/>
    <property type="evidence" value="ECO:0007669"/>
    <property type="project" value="TreeGrafter"/>
</dbReference>
<dbReference type="InterPro" id="IPR006169">
    <property type="entry name" value="GTP1_OBG_dom"/>
</dbReference>
<evidence type="ECO:0000256" key="2">
    <source>
        <dbReference type="ARBA" id="ARBA00022517"/>
    </source>
</evidence>
<dbReference type="GO" id="GO:0042254">
    <property type="term" value="P:ribosome biogenesis"/>
    <property type="evidence" value="ECO:0007669"/>
    <property type="project" value="UniProtKB-UniRule"/>
</dbReference>
<dbReference type="PRINTS" id="PR00326">
    <property type="entry name" value="GTP1OBG"/>
</dbReference>
<dbReference type="InterPro" id="IPR031167">
    <property type="entry name" value="G_OBG"/>
</dbReference>
<dbReference type="GO" id="GO:0000287">
    <property type="term" value="F:magnesium ion binding"/>
    <property type="evidence" value="ECO:0007669"/>
    <property type="project" value="InterPro"/>
</dbReference>
<dbReference type="EMBL" id="JQDR03002023">
    <property type="protein sequence ID" value="KAA0203261.1"/>
    <property type="molecule type" value="Genomic_DNA"/>
</dbReference>
<dbReference type="InterPro" id="IPR005225">
    <property type="entry name" value="Small_GTP-bd"/>
</dbReference>
<accession>A0A6A0HDD5</accession>
<dbReference type="GO" id="GO:0003924">
    <property type="term" value="F:GTPase activity"/>
    <property type="evidence" value="ECO:0007669"/>
    <property type="project" value="InterPro"/>
</dbReference>
<dbReference type="NCBIfam" id="TIGR02729">
    <property type="entry name" value="Obg_CgtA"/>
    <property type="match status" value="1"/>
</dbReference>
<dbReference type="FunFam" id="2.70.210.12:FF:000001">
    <property type="entry name" value="GTPase Obg"/>
    <property type="match status" value="1"/>
</dbReference>
<dbReference type="NCBIfam" id="NF008956">
    <property type="entry name" value="PRK12299.1"/>
    <property type="match status" value="1"/>
</dbReference>
<dbReference type="GeneID" id="108664685"/>
<dbReference type="InterPro" id="IPR045086">
    <property type="entry name" value="OBG_GTPase"/>
</dbReference>
<feature type="domain" description="OBG-type G" evidence="5">
    <location>
        <begin position="245"/>
        <end position="410"/>
    </location>
</feature>
<keyword evidence="2" id="KW-0690">Ribosome biogenesis</keyword>
<dbReference type="PROSITE" id="PS51710">
    <property type="entry name" value="G_OBG"/>
    <property type="match status" value="1"/>
</dbReference>
<evidence type="ECO:0000256" key="3">
    <source>
        <dbReference type="ARBA" id="ARBA00022741"/>
    </source>
</evidence>
<reference evidence="7" key="2">
    <citation type="journal article" date="2018" name="Environ. Sci. Technol.">
        <title>The Toxicogenome of Hyalella azteca: A Model for Sediment Ecotoxicology and Evolutionary Toxicology.</title>
        <authorList>
            <person name="Poynton H.C."/>
            <person name="Hasenbein S."/>
            <person name="Benoit J.B."/>
            <person name="Sepulveda M.S."/>
            <person name="Poelchau M.F."/>
            <person name="Hughes D.S.T."/>
            <person name="Murali S.C."/>
            <person name="Chen S."/>
            <person name="Glastad K.M."/>
            <person name="Goodisman M.A.D."/>
            <person name="Werren J.H."/>
            <person name="Vineis J.H."/>
            <person name="Bowen J.L."/>
            <person name="Friedrich M."/>
            <person name="Jones J."/>
            <person name="Robertson H.M."/>
            <person name="Feyereisen R."/>
            <person name="Mechler-Hickson A."/>
            <person name="Mathers N."/>
            <person name="Lee C.E."/>
            <person name="Colbourne J.K."/>
            <person name="Biales A."/>
            <person name="Johnston J.S."/>
            <person name="Wellborn G.A."/>
            <person name="Rosendale A.J."/>
            <person name="Cridge A.G."/>
            <person name="Munoz-Torres M.C."/>
            <person name="Bain P.A."/>
            <person name="Manny A.R."/>
            <person name="Major K.M."/>
            <person name="Lambert F.N."/>
            <person name="Vulpe C.D."/>
            <person name="Tuck P."/>
            <person name="Blalock B.J."/>
            <person name="Lin Y.Y."/>
            <person name="Smith M.E."/>
            <person name="Ochoa-Acuna H."/>
            <person name="Chen M.M."/>
            <person name="Childers C.P."/>
            <person name="Qu J."/>
            <person name="Dugan S."/>
            <person name="Lee S.L."/>
            <person name="Chao H."/>
            <person name="Dinh H."/>
            <person name="Han Y."/>
            <person name="Doddapaneni H."/>
            <person name="Worley K.C."/>
            <person name="Muzny D.M."/>
            <person name="Gibbs R.A."/>
            <person name="Richards S."/>
        </authorList>
    </citation>
    <scope>NUCLEOTIDE SEQUENCE</scope>
    <source>
        <strain evidence="7">HAZT.00-mixed</strain>
        <tissue evidence="7">Whole organism</tissue>
    </source>
</reference>
<dbReference type="SUPFAM" id="SSF82051">
    <property type="entry name" value="Obg GTP-binding protein N-terminal domain"/>
    <property type="match status" value="1"/>
</dbReference>
<dbReference type="KEGG" id="hazt:108664685"/>
<dbReference type="OMA" id="VVFDWEP"/>
<dbReference type="PANTHER" id="PTHR11702">
    <property type="entry name" value="DEVELOPMENTALLY REGULATED GTP-BINDING PROTEIN-RELATED"/>
    <property type="match status" value="1"/>
</dbReference>
<dbReference type="PANTHER" id="PTHR11702:SF31">
    <property type="entry name" value="MITOCHONDRIAL RIBOSOME-ASSOCIATED GTPASE 2"/>
    <property type="match status" value="1"/>
</dbReference>
<keyword evidence="4" id="KW-0342">GTP-binding</keyword>
<evidence type="ECO:0000313" key="8">
    <source>
        <dbReference type="Proteomes" id="UP000694843"/>
    </source>
</evidence>
<evidence type="ECO:0000259" key="6">
    <source>
        <dbReference type="PROSITE" id="PS51883"/>
    </source>
</evidence>
<keyword evidence="8" id="KW-1185">Reference proteome</keyword>
<protein>
    <submittedName>
        <fullName evidence="9">Mitochondrial ribosome-associated GTPase 2-like</fullName>
    </submittedName>
</protein>
<keyword evidence="3" id="KW-0547">Nucleotide-binding</keyword>
<dbReference type="InterPro" id="IPR006073">
    <property type="entry name" value="GTP-bd"/>
</dbReference>
<dbReference type="Pfam" id="PF01018">
    <property type="entry name" value="GTP1_OBG"/>
    <property type="match status" value="1"/>
</dbReference>
<dbReference type="RefSeq" id="XP_018006840.1">
    <property type="nucleotide sequence ID" value="XM_018151351.2"/>
</dbReference>
<evidence type="ECO:0000259" key="5">
    <source>
        <dbReference type="PROSITE" id="PS51710"/>
    </source>
</evidence>
<dbReference type="OrthoDB" id="347018at2759"/>
<reference evidence="7" key="1">
    <citation type="submission" date="2014-08" db="EMBL/GenBank/DDBJ databases">
        <authorList>
            <person name="Murali S."/>
            <person name="Richards S."/>
            <person name="Bandaranaike D."/>
            <person name="Bellair M."/>
            <person name="Blankenburg K."/>
            <person name="Chao H."/>
            <person name="Dinh H."/>
            <person name="Doddapaneni H."/>
            <person name="Dugan-Rocha S."/>
            <person name="Elkadiri S."/>
            <person name="Gnanaolivu R."/>
            <person name="Hughes D."/>
            <person name="Lee S."/>
            <person name="Li M."/>
            <person name="Ming W."/>
            <person name="Munidasa M."/>
            <person name="Muniz J."/>
            <person name="Nguyen L."/>
            <person name="Osuji N."/>
            <person name="Pu L.-L."/>
            <person name="Puazo M."/>
            <person name="Skinner E."/>
            <person name="Qu C."/>
            <person name="Quiroz J."/>
            <person name="Raj R."/>
            <person name="Weissenberger G."/>
            <person name="Xin Y."/>
            <person name="Zou X."/>
            <person name="Han Y."/>
            <person name="Worley K."/>
            <person name="Muzny D."/>
            <person name="Gibbs R."/>
        </authorList>
    </citation>
    <scope>NUCLEOTIDE SEQUENCE</scope>
    <source>
        <strain evidence="7">HAZT.00-mixed</strain>
        <tissue evidence="7">Whole organism</tissue>
    </source>
</reference>
<dbReference type="AlphaFoldDB" id="A0A6A0HDD5"/>
<dbReference type="Gene3D" id="2.70.210.12">
    <property type="entry name" value="GTP1/OBG domain"/>
    <property type="match status" value="1"/>
</dbReference>
<dbReference type="InterPro" id="IPR014100">
    <property type="entry name" value="GTP-bd_Obg/CgtA"/>
</dbReference>
<dbReference type="CDD" id="cd01898">
    <property type="entry name" value="Obg"/>
    <property type="match status" value="1"/>
</dbReference>
<proteinExistence type="inferred from homology"/>
<dbReference type="GO" id="GO:0005525">
    <property type="term" value="F:GTP binding"/>
    <property type="evidence" value="ECO:0007669"/>
    <property type="project" value="UniProtKB-KW"/>
</dbReference>
<comment type="similarity">
    <text evidence="1">Belongs to the TRAFAC class OBG-HflX-like GTPase superfamily. OBG GTPase family.</text>
</comment>
<dbReference type="Proteomes" id="UP000694843">
    <property type="component" value="Unplaced"/>
</dbReference>